<keyword evidence="3" id="KW-1185">Reference proteome</keyword>
<dbReference type="PANTHER" id="PTHR30399:SF1">
    <property type="entry name" value="UTP PYROPHOSPHATASE"/>
    <property type="match status" value="1"/>
</dbReference>
<dbReference type="EMBL" id="CP036425">
    <property type="protein sequence ID" value="QDU32205.1"/>
    <property type="molecule type" value="Genomic_DNA"/>
</dbReference>
<evidence type="ECO:0000313" key="3">
    <source>
        <dbReference type="Proteomes" id="UP000317369"/>
    </source>
</evidence>
<dbReference type="AlphaFoldDB" id="A0A517YPQ4"/>
<dbReference type="RefSeq" id="WP_200761445.1">
    <property type="nucleotide sequence ID" value="NZ_CP036425.1"/>
</dbReference>
<dbReference type="InterPro" id="IPR053136">
    <property type="entry name" value="UTP_pyrophosphatase-like"/>
</dbReference>
<protein>
    <submittedName>
        <fullName evidence="2">SprT-like family protein</fullName>
    </submittedName>
</protein>
<name>A0A517YPQ4_9BACT</name>
<evidence type="ECO:0000313" key="2">
    <source>
        <dbReference type="EMBL" id="QDU32205.1"/>
    </source>
</evidence>
<dbReference type="KEGG" id="pcor:KS4_02340"/>
<gene>
    <name evidence="2" type="ORF">KS4_02340</name>
</gene>
<dbReference type="PANTHER" id="PTHR30399">
    <property type="entry name" value="UNCHARACTERIZED PROTEIN YGJP"/>
    <property type="match status" value="1"/>
</dbReference>
<feature type="domain" description="YgjP-like metallopeptidase" evidence="1">
    <location>
        <begin position="27"/>
        <end position="232"/>
    </location>
</feature>
<dbReference type="CDD" id="cd07344">
    <property type="entry name" value="M48_yhfN_like"/>
    <property type="match status" value="1"/>
</dbReference>
<sequence>MTTKRHKILVRDTPIEIIRKDIKNLHLAVYPPNGKVRVATPIHIDDEAVRLAVISRWAWIKRQQSAFCNQERQSQREMVNGESHFLWGHQYRLDVVEAKGRSSVSIRQNNMLELRVAEGTDRSKREEILNRWLRAEMYKQLPELIEKWQPKVGVEIAECRIKRMKTKWGTCNIGARRIWLNLELAKKPLCCLEYILVHEMVHLLERHHNKTFHHHMSTLMPQWKKYRDELNTAPLAYEDWQY</sequence>
<accession>A0A517YPQ4</accession>
<dbReference type="Proteomes" id="UP000317369">
    <property type="component" value="Chromosome"/>
</dbReference>
<proteinExistence type="predicted"/>
<dbReference type="Gene3D" id="3.30.2010.10">
    <property type="entry name" value="Metalloproteases ('zincins'), catalytic domain"/>
    <property type="match status" value="1"/>
</dbReference>
<evidence type="ECO:0000259" key="1">
    <source>
        <dbReference type="Pfam" id="PF01863"/>
    </source>
</evidence>
<dbReference type="InterPro" id="IPR002725">
    <property type="entry name" value="YgjP-like_metallopeptidase"/>
</dbReference>
<organism evidence="2 3">
    <name type="scientific">Poriferisphaera corsica</name>
    <dbReference type="NCBI Taxonomy" id="2528020"/>
    <lineage>
        <taxon>Bacteria</taxon>
        <taxon>Pseudomonadati</taxon>
        <taxon>Planctomycetota</taxon>
        <taxon>Phycisphaerae</taxon>
        <taxon>Phycisphaerales</taxon>
        <taxon>Phycisphaeraceae</taxon>
        <taxon>Poriferisphaera</taxon>
    </lineage>
</organism>
<reference evidence="2 3" key="1">
    <citation type="submission" date="2019-02" db="EMBL/GenBank/DDBJ databases">
        <title>Deep-cultivation of Planctomycetes and their phenomic and genomic characterization uncovers novel biology.</title>
        <authorList>
            <person name="Wiegand S."/>
            <person name="Jogler M."/>
            <person name="Boedeker C."/>
            <person name="Pinto D."/>
            <person name="Vollmers J."/>
            <person name="Rivas-Marin E."/>
            <person name="Kohn T."/>
            <person name="Peeters S.H."/>
            <person name="Heuer A."/>
            <person name="Rast P."/>
            <person name="Oberbeckmann S."/>
            <person name="Bunk B."/>
            <person name="Jeske O."/>
            <person name="Meyerdierks A."/>
            <person name="Storesund J.E."/>
            <person name="Kallscheuer N."/>
            <person name="Luecker S."/>
            <person name="Lage O.M."/>
            <person name="Pohl T."/>
            <person name="Merkel B.J."/>
            <person name="Hornburger P."/>
            <person name="Mueller R.-W."/>
            <person name="Bruemmer F."/>
            <person name="Labrenz M."/>
            <person name="Spormann A.M."/>
            <person name="Op den Camp H."/>
            <person name="Overmann J."/>
            <person name="Amann R."/>
            <person name="Jetten M.S.M."/>
            <person name="Mascher T."/>
            <person name="Medema M.H."/>
            <person name="Devos D.P."/>
            <person name="Kaster A.-K."/>
            <person name="Ovreas L."/>
            <person name="Rohde M."/>
            <person name="Galperin M.Y."/>
            <person name="Jogler C."/>
        </authorList>
    </citation>
    <scope>NUCLEOTIDE SEQUENCE [LARGE SCALE GENOMIC DNA]</scope>
    <source>
        <strain evidence="2 3">KS4</strain>
    </source>
</reference>
<dbReference type="Pfam" id="PF01863">
    <property type="entry name" value="YgjP-like"/>
    <property type="match status" value="1"/>
</dbReference>